<dbReference type="Gene3D" id="2.40.128.340">
    <property type="match status" value="3"/>
</dbReference>
<organism evidence="3 4">
    <name type="scientific">Streptomyces formicae</name>
    <dbReference type="NCBI Taxonomy" id="1616117"/>
    <lineage>
        <taxon>Bacteria</taxon>
        <taxon>Bacillati</taxon>
        <taxon>Actinomycetota</taxon>
        <taxon>Actinomycetes</taxon>
        <taxon>Kitasatosporales</taxon>
        <taxon>Streptomycetaceae</taxon>
        <taxon>Streptomyces</taxon>
    </lineage>
</organism>
<evidence type="ECO:0000256" key="1">
    <source>
        <dbReference type="ARBA" id="ARBA00022729"/>
    </source>
</evidence>
<dbReference type="EMBL" id="CP071872">
    <property type="protein sequence ID" value="UNM16784.1"/>
    <property type="molecule type" value="Genomic_DNA"/>
</dbReference>
<evidence type="ECO:0000259" key="2">
    <source>
        <dbReference type="PROSITE" id="PS50927"/>
    </source>
</evidence>
<dbReference type="SUPFAM" id="SSF69318">
    <property type="entry name" value="Integrin alpha N-terminal domain"/>
    <property type="match status" value="2"/>
</dbReference>
<dbReference type="InterPro" id="IPR036426">
    <property type="entry name" value="Bulb-type_lectin_dom_sf"/>
</dbReference>
<dbReference type="InterPro" id="IPR001480">
    <property type="entry name" value="Bulb-type_lectin_dom"/>
</dbReference>
<name>A0ABY3WVV7_9ACTN</name>
<keyword evidence="1" id="KW-0732">Signal</keyword>
<reference evidence="3 4" key="1">
    <citation type="submission" date="2021-03" db="EMBL/GenBank/DDBJ databases">
        <title>Complete genome of Streptomyces formicae strain 1H-GS9 (DSM 100524).</title>
        <authorList>
            <person name="Atanasov K.E."/>
            <person name="Altabella T."/>
            <person name="Ferrer A."/>
        </authorList>
    </citation>
    <scope>NUCLEOTIDE SEQUENCE [LARGE SCALE GENOMIC DNA]</scope>
    <source>
        <strain evidence="3 4">1H-GS9</strain>
    </source>
</reference>
<keyword evidence="4" id="KW-1185">Reference proteome</keyword>
<proteinExistence type="predicted"/>
<dbReference type="Pfam" id="PF13517">
    <property type="entry name" value="FG-GAP_3"/>
    <property type="match status" value="2"/>
</dbReference>
<dbReference type="Proteomes" id="UP000828924">
    <property type="component" value="Chromosome"/>
</dbReference>
<evidence type="ECO:0000313" key="3">
    <source>
        <dbReference type="EMBL" id="UNM16784.1"/>
    </source>
</evidence>
<sequence length="447" mass="48487">MRTDGNLVAISKANKVLWSSGTAGNPDSTARVEANGNIAVYSADGTSKLWSSGLTSANTPNLMGEGYALLQDKGSLVIYNAKGQSLWSNGSAIRNDVNGDGLGDMVDWYDYEDGHDALHVFKGMTDGGIAAPGTGYASTGNNWTASLTKKVHGDFNGDGRGDVAVMYYYPDYSHRLWTFLGQANGTYASPFSSWYSTGNRWGAISRSTLQSGDFNGDGRDDIAAWYDYSDGRDTLYTFTSDVRGGFNNPFASWTSTTWSRSMTKLTTGDFNGDGRDDIAGLYDYSAGAVKLWHFQAQPTGGFAAPTVAWTHDTWGDWDRTHAHAGDFNGDGKDDIATWFDYPDGSDKIHTYVSLSTGNGTFAPPKQAWSLPAGSITYQAMQMVPGDFNGDGLDDLGAMYGYSDGTVKMFTWLAKPDATFDPIKISWTSSTPTAWSYARTKFTNRYTT</sequence>
<feature type="domain" description="Bulb-type lectin" evidence="2">
    <location>
        <begin position="1"/>
        <end position="91"/>
    </location>
</feature>
<dbReference type="InterPro" id="IPR028994">
    <property type="entry name" value="Integrin_alpha_N"/>
</dbReference>
<evidence type="ECO:0000313" key="4">
    <source>
        <dbReference type="Proteomes" id="UP000828924"/>
    </source>
</evidence>
<gene>
    <name evidence="3" type="ORF">J4032_29215</name>
</gene>
<dbReference type="InterPro" id="IPR013517">
    <property type="entry name" value="FG-GAP"/>
</dbReference>
<dbReference type="PROSITE" id="PS50927">
    <property type="entry name" value="BULB_LECTIN"/>
    <property type="match status" value="1"/>
</dbReference>
<accession>A0ABY3WVV7</accession>
<dbReference type="Gene3D" id="2.90.10.10">
    <property type="entry name" value="Bulb-type lectin domain"/>
    <property type="match status" value="1"/>
</dbReference>
<dbReference type="PANTHER" id="PTHR46580">
    <property type="entry name" value="SENSOR KINASE-RELATED"/>
    <property type="match status" value="1"/>
</dbReference>
<protein>
    <submittedName>
        <fullName evidence="3">VCBS repeat-containing protein</fullName>
    </submittedName>
</protein>